<gene>
    <name evidence="6" type="primary">TAF1C</name>
</gene>
<organism evidence="5 6">
    <name type="scientific">Apteryx mantelli</name>
    <name type="common">North Island brown kiwi</name>
    <dbReference type="NCBI Taxonomy" id="2696672"/>
    <lineage>
        <taxon>Eukaryota</taxon>
        <taxon>Metazoa</taxon>
        <taxon>Chordata</taxon>
        <taxon>Craniata</taxon>
        <taxon>Vertebrata</taxon>
        <taxon>Euteleostomi</taxon>
        <taxon>Archelosauria</taxon>
        <taxon>Archosauria</taxon>
        <taxon>Dinosauria</taxon>
        <taxon>Saurischia</taxon>
        <taxon>Theropoda</taxon>
        <taxon>Coelurosauria</taxon>
        <taxon>Aves</taxon>
        <taxon>Palaeognathae</taxon>
        <taxon>Apterygiformes</taxon>
        <taxon>Apterygidae</taxon>
        <taxon>Apteryx</taxon>
    </lineage>
</organism>
<dbReference type="Proteomes" id="UP001652627">
    <property type="component" value="Chromosome Z"/>
</dbReference>
<feature type="compositionally biased region" description="Basic residues" evidence="1">
    <location>
        <begin position="950"/>
        <end position="959"/>
    </location>
</feature>
<evidence type="ECO:0000259" key="2">
    <source>
        <dbReference type="Pfam" id="PF20641"/>
    </source>
</evidence>
<feature type="compositionally biased region" description="Low complexity" evidence="1">
    <location>
        <begin position="929"/>
        <end position="949"/>
    </location>
</feature>
<name>A0ABM4G528_9AVES</name>
<feature type="region of interest" description="Disordered" evidence="1">
    <location>
        <begin position="797"/>
        <end position="959"/>
    </location>
</feature>
<feature type="domain" description="TAF1C C-terminal" evidence="4">
    <location>
        <begin position="889"/>
        <end position="959"/>
    </location>
</feature>
<evidence type="ECO:0000256" key="1">
    <source>
        <dbReference type="SAM" id="MobiDB-lite"/>
    </source>
</evidence>
<feature type="compositionally biased region" description="Pro residues" evidence="1">
    <location>
        <begin position="875"/>
        <end position="885"/>
    </location>
</feature>
<feature type="compositionally biased region" description="Pro residues" evidence="1">
    <location>
        <begin position="917"/>
        <end position="928"/>
    </location>
</feature>
<evidence type="ECO:0000259" key="4">
    <source>
        <dbReference type="Pfam" id="PF20643"/>
    </source>
</evidence>
<dbReference type="InterPro" id="IPR049089">
    <property type="entry name" value="TAF1C_C"/>
</dbReference>
<dbReference type="RefSeq" id="XP_067172317.1">
    <property type="nucleotide sequence ID" value="XM_067316216.1"/>
</dbReference>
<protein>
    <submittedName>
        <fullName evidence="6">TATA box-binding protein-associated factor RNA polymerase I subunit C isoform X1</fullName>
    </submittedName>
</protein>
<feature type="compositionally biased region" description="Basic residues" evidence="1">
    <location>
        <begin position="798"/>
        <end position="811"/>
    </location>
</feature>
<feature type="region of interest" description="Disordered" evidence="1">
    <location>
        <begin position="636"/>
        <end position="668"/>
    </location>
</feature>
<feature type="domain" description="TAF1C beta-propeller" evidence="2">
    <location>
        <begin position="289"/>
        <end position="428"/>
    </location>
</feature>
<feature type="compositionally biased region" description="Polar residues" evidence="1">
    <location>
        <begin position="813"/>
        <end position="828"/>
    </location>
</feature>
<feature type="region of interest" description="Disordered" evidence="1">
    <location>
        <begin position="578"/>
        <end position="622"/>
    </location>
</feature>
<evidence type="ECO:0000313" key="5">
    <source>
        <dbReference type="Proteomes" id="UP001652627"/>
    </source>
</evidence>
<dbReference type="SUPFAM" id="SSF69322">
    <property type="entry name" value="Tricorn protease domain 2"/>
    <property type="match status" value="1"/>
</dbReference>
<accession>A0ABM4G528</accession>
<feature type="domain" description="TAF1C helical bundle" evidence="3">
    <location>
        <begin position="533"/>
        <end position="819"/>
    </location>
</feature>
<evidence type="ECO:0000259" key="3">
    <source>
        <dbReference type="Pfam" id="PF20642"/>
    </source>
</evidence>
<dbReference type="GeneID" id="106493317"/>
<proteinExistence type="predicted"/>
<dbReference type="PANTHER" id="PTHR15319">
    <property type="entry name" value="TATA BOX-BINDING PROTEIN ASSOCIATED FACTOR RNA POLYMERASE I SUBUNIT C"/>
    <property type="match status" value="1"/>
</dbReference>
<keyword evidence="5" id="KW-1185">Reference proteome</keyword>
<evidence type="ECO:0000313" key="6">
    <source>
        <dbReference type="RefSeq" id="XP_067172317.1"/>
    </source>
</evidence>
<dbReference type="Pfam" id="PF20643">
    <property type="entry name" value="TAF1C_C"/>
    <property type="match status" value="1"/>
</dbReference>
<dbReference type="InterPro" id="IPR038801">
    <property type="entry name" value="TAF1C"/>
</dbReference>
<dbReference type="InterPro" id="IPR049090">
    <property type="entry name" value="TAF1C_HB"/>
</dbReference>
<reference evidence="6" key="1">
    <citation type="submission" date="2025-08" db="UniProtKB">
        <authorList>
            <consortium name="RefSeq"/>
        </authorList>
    </citation>
    <scope>IDENTIFICATION</scope>
    <source>
        <tissue evidence="6">Blood</tissue>
    </source>
</reference>
<dbReference type="PANTHER" id="PTHR15319:SF1">
    <property type="entry name" value="TATA BOX-BINDING PROTEIN-ASSOCIATED FACTOR RNA POLYMERASE I SUBUNIT C"/>
    <property type="match status" value="1"/>
</dbReference>
<sequence>MAFPAALFPSYFGAGPPGEAGGVAPAAGWGEYGQVLGARPGPRVAETTFVPRCGRTGESWEPADVAAVPFLRPNASCWVPSLVPQDILYRGVLHRKLRSGKSGAALDFTKQLGHFFVDHPEDAFGSLGQLLHKNFYLGNAKLRRQARDTTIRMTSLVEEINRLEARHGCPQQHFTSRVRWFSHLCRDWLFEVPLDLLADCVHDELVLQWASLLFDDSSTGGALAWLPPEDAGAHTGCLVYPGGQAMNQLYFQDVVVGEVPRTRGSPAQFELNGRIRQVAAAQLDGEGFVGVRSDYHCGVWKVPGRTGAAPTPLQVIRTNVPASCLTVSPHLPGELAVCTQSGAVYLWSVETGLQQLRQDPQTMFFRDHSPWRWSEFTAHPRVLSCADRTGLQCLDARAPGRCHLDFFKVGEEAGCQQGERVVLPMYLGRAHPSQHLVATQFAVYVMDERLPLVPVLKWAHMMKDPPLFAHVVPGGPGRSHKVLLGASRTQELLLLQYTGGSESACQLAGPPQKLHSISGCLQHLPAQLPHRHWLLQQRLGAPAAGLAAVPHARGQRESLLVFQLSEAGDVFYQTLTHEAAQPRAPDGEDKDEAASSASPMLEAPFGSTPGSPPGSGGEEEEEEIFYLSNLEVIVNEEEEEEEEGTPAASEETQHPEEPCASPHPLPAVPSPAAAVRYRRWLKALFRDWQELPRHTGVRGPPTISQKRLFTRKDLGPPAGTSDLHVRARQQLRRAMREQGRIRRWDLGPDPQPLPQPVEPAAWPDALSARLTAAWAGDLSHWWEERLGLNMAQRQRALRERRRRQKRARGHRSLSASFTSSVTYQSELSELSDGAPAAAPAPPLSPGHPEALPQVFTEAWGGSLAGGSAPGGSTPRRPPPSPPPAEPLLSSQTLRSRGIPKERRKMLRDYLAVCTEGPPEPLPEPPGSQPPSQGGQLCIPSSQSQLSGSQPRRKRPRMGF</sequence>
<dbReference type="Pfam" id="PF20641">
    <property type="entry name" value="TAF1C_beta-prop"/>
    <property type="match status" value="1"/>
</dbReference>
<dbReference type="Pfam" id="PF20642">
    <property type="entry name" value="TAF1C_HB"/>
    <property type="match status" value="1"/>
</dbReference>
<dbReference type="InterPro" id="IPR049087">
    <property type="entry name" value="TAF1C_beta-prop"/>
</dbReference>